<protein>
    <submittedName>
        <fullName evidence="1">37S ribosomal protein Mrp51p, mitochondrial</fullName>
    </submittedName>
</protein>
<gene>
    <name evidence="1" type="ORF">CLIB1444_02S09428</name>
</gene>
<keyword evidence="1" id="KW-0689">Ribosomal protein</keyword>
<organism evidence="1 2">
    <name type="scientific">[Candida] jaroonii</name>
    <dbReference type="NCBI Taxonomy" id="467808"/>
    <lineage>
        <taxon>Eukaryota</taxon>
        <taxon>Fungi</taxon>
        <taxon>Dikarya</taxon>
        <taxon>Ascomycota</taxon>
        <taxon>Saccharomycotina</taxon>
        <taxon>Pichiomycetes</taxon>
        <taxon>Debaryomycetaceae</taxon>
        <taxon>Yamadazyma</taxon>
    </lineage>
</organism>
<comment type="caution">
    <text evidence="1">The sequence shown here is derived from an EMBL/GenBank/DDBJ whole genome shotgun (WGS) entry which is preliminary data.</text>
</comment>
<accession>A0ACA9Y3H2</accession>
<evidence type="ECO:0000313" key="1">
    <source>
        <dbReference type="EMBL" id="CAH6719477.1"/>
    </source>
</evidence>
<sequence length="350" mass="39284">MNNQEFFRLFKDSRLAQVAKPLSKSLRGNTSGPSHQIIYTPKNSASRSNYGIKSSLPKQFGTSHIIFNNIDNKAGIPDIEKSSGNYYQRLRFQELGIPVNTETSENPLFPNKSNRTVKSVKPSNEKIELLSYAFNVKPHASIKDIKKILSKNPQLYKEFKQFLIKKYPNIVLSNSTFNIKQKVHEFLSSSNVKKANHQFLNDKSERIEGTGGFSYLLKGRVSNTPNGFKNGTIAHGRTVDLKEAAIGGFIANVTSQHGLQRNFTMNYPGKHQRQFVVPFKINSAEIGDNGKVKIDAQTILASKFANNENDDLSTYDADYSAASKNRAKDLQQFSSLLSIIQDPEEAKKDK</sequence>
<dbReference type="Proteomes" id="UP001152531">
    <property type="component" value="Unassembled WGS sequence"/>
</dbReference>
<evidence type="ECO:0000313" key="2">
    <source>
        <dbReference type="Proteomes" id="UP001152531"/>
    </source>
</evidence>
<name>A0ACA9Y3H2_9ASCO</name>
<reference evidence="1" key="1">
    <citation type="submission" date="2022-06" db="EMBL/GenBank/DDBJ databases">
        <authorList>
            <person name="Legras J.-L."/>
            <person name="Devillers H."/>
            <person name="Grondin C."/>
        </authorList>
    </citation>
    <scope>NUCLEOTIDE SEQUENCE</scope>
    <source>
        <strain evidence="1">CLIB 1444</strain>
    </source>
</reference>
<keyword evidence="2" id="KW-1185">Reference proteome</keyword>
<proteinExistence type="predicted"/>
<dbReference type="EMBL" id="CALSDN010000002">
    <property type="protein sequence ID" value="CAH6719477.1"/>
    <property type="molecule type" value="Genomic_DNA"/>
</dbReference>
<keyword evidence="1" id="KW-0687">Ribonucleoprotein</keyword>